<dbReference type="InterPro" id="IPR001466">
    <property type="entry name" value="Beta-lactam-related"/>
</dbReference>
<organism evidence="2 3">
    <name type="scientific">Paractinoplanes hotanensis</name>
    <dbReference type="NCBI Taxonomy" id="2906497"/>
    <lineage>
        <taxon>Bacteria</taxon>
        <taxon>Bacillati</taxon>
        <taxon>Actinomycetota</taxon>
        <taxon>Actinomycetes</taxon>
        <taxon>Micromonosporales</taxon>
        <taxon>Micromonosporaceae</taxon>
        <taxon>Paractinoplanes</taxon>
    </lineage>
</organism>
<evidence type="ECO:0000313" key="3">
    <source>
        <dbReference type="Proteomes" id="UP001523216"/>
    </source>
</evidence>
<proteinExistence type="predicted"/>
<evidence type="ECO:0000259" key="1">
    <source>
        <dbReference type="Pfam" id="PF00144"/>
    </source>
</evidence>
<feature type="domain" description="Beta-lactamase-related" evidence="1">
    <location>
        <begin position="18"/>
        <end position="253"/>
    </location>
</feature>
<comment type="caution">
    <text evidence="2">The sequence shown here is derived from an EMBL/GenBank/DDBJ whole genome shotgun (WGS) entry which is preliminary data.</text>
</comment>
<evidence type="ECO:0000313" key="2">
    <source>
        <dbReference type="EMBL" id="MCM4077124.1"/>
    </source>
</evidence>
<protein>
    <submittedName>
        <fullName evidence="2">Serine hydrolase</fullName>
    </submittedName>
</protein>
<dbReference type="InterPro" id="IPR012338">
    <property type="entry name" value="Beta-lactam/transpept-like"/>
</dbReference>
<dbReference type="Proteomes" id="UP001523216">
    <property type="component" value="Unassembled WGS sequence"/>
</dbReference>
<accession>A0ABT0XTN1</accession>
<dbReference type="GO" id="GO:0016787">
    <property type="term" value="F:hydrolase activity"/>
    <property type="evidence" value="ECO:0007669"/>
    <property type="project" value="UniProtKB-KW"/>
</dbReference>
<name>A0ABT0XTN1_9ACTN</name>
<dbReference type="Pfam" id="PF00144">
    <property type="entry name" value="Beta-lactamase"/>
    <property type="match status" value="1"/>
</dbReference>
<keyword evidence="2" id="KW-0378">Hydrolase</keyword>
<reference evidence="2 3" key="1">
    <citation type="submission" date="2022-06" db="EMBL/GenBank/DDBJ databases">
        <title>Actinoplanes abujensis sp. nov., isolated from Nigerian arid soil.</title>
        <authorList>
            <person name="Ding P."/>
        </authorList>
    </citation>
    <scope>NUCLEOTIDE SEQUENCE [LARGE SCALE GENOMIC DNA]</scope>
    <source>
        <strain evidence="3">TRM88002</strain>
    </source>
</reference>
<sequence length="266" mass="28887">MLSLLLVRAVADGIVPGLGVPVTVGLPQLRERDPRFAAITLAHLLDMRSGIAFDEHTSFPWVNRDAPAVYYATDLAGTVERRVRIDSAPGTFGYNDYAPNLIGLTVQRAYGVSLTRDPLQRLWTDIGAQDPARWSTDDKGFAYHESGLVVTARDLARVGQLTLDDGRTGGRQVAPAVFLERSLHPVDRTTATTFAEVPVGYRNGWWALPRPDGGEDLAAMGAHGQIMLVSPATDTVVVQLSTDQHSNTNIEIATGLQRFADRLATN</sequence>
<gene>
    <name evidence="2" type="ORF">LXN57_06030</name>
</gene>
<dbReference type="EMBL" id="JAMQOL010000007">
    <property type="protein sequence ID" value="MCM4077124.1"/>
    <property type="molecule type" value="Genomic_DNA"/>
</dbReference>
<dbReference type="SUPFAM" id="SSF56601">
    <property type="entry name" value="beta-lactamase/transpeptidase-like"/>
    <property type="match status" value="1"/>
</dbReference>
<dbReference type="InterPro" id="IPR050789">
    <property type="entry name" value="Diverse_Enzym_Activities"/>
</dbReference>
<dbReference type="PANTHER" id="PTHR43283:SF7">
    <property type="entry name" value="BETA-LACTAMASE-RELATED DOMAIN-CONTAINING PROTEIN"/>
    <property type="match status" value="1"/>
</dbReference>
<dbReference type="PANTHER" id="PTHR43283">
    <property type="entry name" value="BETA-LACTAMASE-RELATED"/>
    <property type="match status" value="1"/>
</dbReference>
<keyword evidence="3" id="KW-1185">Reference proteome</keyword>
<dbReference type="Gene3D" id="3.40.710.10">
    <property type="entry name" value="DD-peptidase/beta-lactamase superfamily"/>
    <property type="match status" value="1"/>
</dbReference>